<evidence type="ECO:0000313" key="1">
    <source>
        <dbReference type="EMBL" id="GBP95747.1"/>
    </source>
</evidence>
<dbReference type="Proteomes" id="UP000299102">
    <property type="component" value="Unassembled WGS sequence"/>
</dbReference>
<dbReference type="OrthoDB" id="7462733at2759"/>
<dbReference type="AlphaFoldDB" id="A0A4C2AA52"/>
<protein>
    <submittedName>
        <fullName evidence="1">Uncharacterized protein</fullName>
    </submittedName>
</protein>
<keyword evidence="2" id="KW-1185">Reference proteome</keyword>
<gene>
    <name evidence="1" type="ORF">EVAR_100972_1</name>
</gene>
<organism evidence="1 2">
    <name type="scientific">Eumeta variegata</name>
    <name type="common">Bagworm moth</name>
    <name type="synonym">Eumeta japonica</name>
    <dbReference type="NCBI Taxonomy" id="151549"/>
    <lineage>
        <taxon>Eukaryota</taxon>
        <taxon>Metazoa</taxon>
        <taxon>Ecdysozoa</taxon>
        <taxon>Arthropoda</taxon>
        <taxon>Hexapoda</taxon>
        <taxon>Insecta</taxon>
        <taxon>Pterygota</taxon>
        <taxon>Neoptera</taxon>
        <taxon>Endopterygota</taxon>
        <taxon>Lepidoptera</taxon>
        <taxon>Glossata</taxon>
        <taxon>Ditrysia</taxon>
        <taxon>Tineoidea</taxon>
        <taxon>Psychidae</taxon>
        <taxon>Oiketicinae</taxon>
        <taxon>Eumeta</taxon>
    </lineage>
</organism>
<reference evidence="1 2" key="1">
    <citation type="journal article" date="2019" name="Commun. Biol.">
        <title>The bagworm genome reveals a unique fibroin gene that provides high tensile strength.</title>
        <authorList>
            <person name="Kono N."/>
            <person name="Nakamura H."/>
            <person name="Ohtoshi R."/>
            <person name="Tomita M."/>
            <person name="Numata K."/>
            <person name="Arakawa K."/>
        </authorList>
    </citation>
    <scope>NUCLEOTIDE SEQUENCE [LARGE SCALE GENOMIC DNA]</scope>
</reference>
<sequence length="124" mass="12144">MTSAALIAAPGMTTCGCSTTLSGPALPPCLSGLVRPVVAGPVAEVVVPSAPIAPSVLYDNTVSNNLANVMQLLVVSNLLDGALPPSCGVVPPPCGVVPPPCGVLPPPCGLYRPVVGGCGTTVVY</sequence>
<proteinExistence type="predicted"/>
<accession>A0A4C2AA52</accession>
<dbReference type="EMBL" id="BGZK01002675">
    <property type="protein sequence ID" value="GBP95747.1"/>
    <property type="molecule type" value="Genomic_DNA"/>
</dbReference>
<name>A0A4C2AA52_EUMVA</name>
<evidence type="ECO:0000313" key="2">
    <source>
        <dbReference type="Proteomes" id="UP000299102"/>
    </source>
</evidence>
<comment type="caution">
    <text evidence="1">The sequence shown here is derived from an EMBL/GenBank/DDBJ whole genome shotgun (WGS) entry which is preliminary data.</text>
</comment>